<dbReference type="InterPro" id="IPR029525">
    <property type="entry name" value="INO80C/Ies6"/>
</dbReference>
<evidence type="ECO:0000313" key="7">
    <source>
        <dbReference type="EMBL" id="KAF0977985.1"/>
    </source>
</evidence>
<dbReference type="AlphaFoldDB" id="A0A6A5BXB4"/>
<dbReference type="RefSeq" id="XP_044562698.1">
    <property type="nucleotide sequence ID" value="XM_044706597.1"/>
</dbReference>
<keyword evidence="3" id="KW-0804">Transcription</keyword>
<sequence length="243" mass="27402">MPTTSRKTRSTRTPSSSKKASSSSSNSTSRTSSPTPNHKRSVHQSVINVEEEDEEFLNHQTSASSESIAGNIPSSYKSYDIKQLEAMRARIALLERDNYVDRKGGSAGKFSLISGGDYEEGIWDTTNDVTSSTKTKSKKKKKDTSSDDTEPTSKKRKNEFKDSRKKSVKFVRRKLDHVLLNLDKVHLNPHPNYFSIAAAPSIYPPRKYCYTTGFLANYTCPHTGKHFINIPAYEHIKKDFQLE</sequence>
<dbReference type="GeneID" id="68110525"/>
<dbReference type="GO" id="GO:0006338">
    <property type="term" value="P:chromatin remodeling"/>
    <property type="evidence" value="ECO:0007669"/>
    <property type="project" value="InterPro"/>
</dbReference>
<feature type="compositionally biased region" description="Polar residues" evidence="5">
    <location>
        <begin position="58"/>
        <end position="73"/>
    </location>
</feature>
<feature type="domain" description="Vps72/YL1 C-terminal" evidence="6">
    <location>
        <begin position="207"/>
        <end position="236"/>
    </location>
</feature>
<dbReference type="Pfam" id="PF08265">
    <property type="entry name" value="YL1_C"/>
    <property type="match status" value="1"/>
</dbReference>
<dbReference type="SMART" id="SM00993">
    <property type="entry name" value="YL1_C"/>
    <property type="match status" value="1"/>
</dbReference>
<gene>
    <name evidence="7" type="ORF">FDP41_003307</name>
</gene>
<feature type="compositionally biased region" description="Basic residues" evidence="5">
    <location>
        <begin position="1"/>
        <end position="10"/>
    </location>
</feature>
<keyword evidence="4" id="KW-0539">Nucleus</keyword>
<evidence type="ECO:0000256" key="4">
    <source>
        <dbReference type="ARBA" id="ARBA00023242"/>
    </source>
</evidence>
<evidence type="ECO:0000256" key="3">
    <source>
        <dbReference type="ARBA" id="ARBA00023163"/>
    </source>
</evidence>
<dbReference type="InterPro" id="IPR013272">
    <property type="entry name" value="Vps72/YL1_C"/>
</dbReference>
<dbReference type="VEuPathDB" id="AmoebaDB:NfTy_060430"/>
<evidence type="ECO:0000256" key="1">
    <source>
        <dbReference type="ARBA" id="ARBA00004123"/>
    </source>
</evidence>
<dbReference type="Proteomes" id="UP000444721">
    <property type="component" value="Unassembled WGS sequence"/>
</dbReference>
<feature type="region of interest" description="Disordered" evidence="5">
    <location>
        <begin position="1"/>
        <end position="73"/>
    </location>
</feature>
<dbReference type="GO" id="GO:0031011">
    <property type="term" value="C:Ino80 complex"/>
    <property type="evidence" value="ECO:0007669"/>
    <property type="project" value="InterPro"/>
</dbReference>
<feature type="compositionally biased region" description="Basic residues" evidence="5">
    <location>
        <begin position="154"/>
        <end position="165"/>
    </location>
</feature>
<dbReference type="OrthoDB" id="49520at2759"/>
<dbReference type="VEuPathDB" id="AmoebaDB:FDP41_003307"/>
<comment type="caution">
    <text evidence="7">The sequence shown here is derived from an EMBL/GenBank/DDBJ whole genome shotgun (WGS) entry which is preliminary data.</text>
</comment>
<keyword evidence="2" id="KW-0805">Transcription regulation</keyword>
<feature type="region of interest" description="Disordered" evidence="5">
    <location>
        <begin position="124"/>
        <end position="165"/>
    </location>
</feature>
<evidence type="ECO:0000259" key="6">
    <source>
        <dbReference type="SMART" id="SM00993"/>
    </source>
</evidence>
<evidence type="ECO:0000256" key="2">
    <source>
        <dbReference type="ARBA" id="ARBA00023015"/>
    </source>
</evidence>
<organism evidence="7 8">
    <name type="scientific">Naegleria fowleri</name>
    <name type="common">Brain eating amoeba</name>
    <dbReference type="NCBI Taxonomy" id="5763"/>
    <lineage>
        <taxon>Eukaryota</taxon>
        <taxon>Discoba</taxon>
        <taxon>Heterolobosea</taxon>
        <taxon>Tetramitia</taxon>
        <taxon>Eutetramitia</taxon>
        <taxon>Vahlkampfiidae</taxon>
        <taxon>Naegleria</taxon>
    </lineage>
</organism>
<dbReference type="EMBL" id="VFQX01000033">
    <property type="protein sequence ID" value="KAF0977985.1"/>
    <property type="molecule type" value="Genomic_DNA"/>
</dbReference>
<name>A0A6A5BXB4_NAEFO</name>
<proteinExistence type="predicted"/>
<keyword evidence="8" id="KW-1185">Reference proteome</keyword>
<comment type="subcellular location">
    <subcellularLocation>
        <location evidence="1">Nucleus</location>
    </subcellularLocation>
</comment>
<protein>
    <recommendedName>
        <fullName evidence="6">Vps72/YL1 C-terminal domain-containing protein</fullName>
    </recommendedName>
</protein>
<dbReference type="PANTHER" id="PTHR31200">
    <property type="entry name" value="INO80 COMPLEX SUBUNIT C"/>
    <property type="match status" value="1"/>
</dbReference>
<evidence type="ECO:0000256" key="5">
    <source>
        <dbReference type="SAM" id="MobiDB-lite"/>
    </source>
</evidence>
<accession>A0A6A5BXB4</accession>
<feature type="compositionally biased region" description="Low complexity" evidence="5">
    <location>
        <begin position="124"/>
        <end position="134"/>
    </location>
</feature>
<feature type="compositionally biased region" description="Low complexity" evidence="5">
    <location>
        <begin position="11"/>
        <end position="36"/>
    </location>
</feature>
<dbReference type="VEuPathDB" id="AmoebaDB:NF0040080"/>
<reference evidence="7 8" key="1">
    <citation type="journal article" date="2019" name="Sci. Rep.">
        <title>Nanopore sequencing improves the draft genome of the human pathogenic amoeba Naegleria fowleri.</title>
        <authorList>
            <person name="Liechti N."/>
            <person name="Schurch N."/>
            <person name="Bruggmann R."/>
            <person name="Wittwer M."/>
        </authorList>
    </citation>
    <scope>NUCLEOTIDE SEQUENCE [LARGE SCALE GENOMIC DNA]</scope>
    <source>
        <strain evidence="7 8">ATCC 30894</strain>
    </source>
</reference>
<dbReference type="PANTHER" id="PTHR31200:SF1">
    <property type="entry name" value="INO80 COMPLEX SUBUNIT C"/>
    <property type="match status" value="1"/>
</dbReference>
<evidence type="ECO:0000313" key="8">
    <source>
        <dbReference type="Proteomes" id="UP000444721"/>
    </source>
</evidence>